<dbReference type="PANTHER" id="PTHR35008:SF8">
    <property type="entry name" value="ALCOHOL DEHYDROGENASE CYTOCHROME C SUBUNIT"/>
    <property type="match status" value="1"/>
</dbReference>
<keyword evidence="1 4" id="KW-0349">Heme</keyword>
<dbReference type="Gene3D" id="1.10.760.10">
    <property type="entry name" value="Cytochrome c-like domain"/>
    <property type="match status" value="2"/>
</dbReference>
<feature type="domain" description="Cytochrome c" evidence="5">
    <location>
        <begin position="194"/>
        <end position="307"/>
    </location>
</feature>
<evidence type="ECO:0000256" key="4">
    <source>
        <dbReference type="PROSITE-ProRule" id="PRU00433"/>
    </source>
</evidence>
<dbReference type="OrthoDB" id="9809720at2"/>
<dbReference type="InterPro" id="IPR009056">
    <property type="entry name" value="Cyt_c-like_dom"/>
</dbReference>
<dbReference type="InterPro" id="IPR036909">
    <property type="entry name" value="Cyt_c-like_dom_sf"/>
</dbReference>
<accession>A0A5B8A745</accession>
<sequence>MKKALRILLAIIVVVLVVAAGAAAFVSVRGIPTYEVPKVAIRNVVPTPALLANGEKIAMSMCADCHLDRKANSFSGRYISDLPPEFGKLYSANITQDPEHGIGKWTDAELITLFRTGIGRDGRFRIVMPQFVHMSDDDINSLVVFLRSNHEWVQPKAVASHAQEPSFLGKVLVNTVMKPTPMPAHAIVQPNPDDKVAFGHYLVTGRYLCYDCHSKDFQTNNILEPEKSEGFMAGGNKFITPNGETIFSRNLTADPETGIGDWSEEQFVKAVKFGQSPHGPLRLPMPKFSVLSDEEVKAMFAYLQTIPKLRNATAEDGAIAAK</sequence>
<name>A0A5B8A745_9BACT</name>
<dbReference type="AlphaFoldDB" id="A0A5B8A745"/>
<evidence type="ECO:0000256" key="3">
    <source>
        <dbReference type="ARBA" id="ARBA00023004"/>
    </source>
</evidence>
<dbReference type="Proteomes" id="UP000305398">
    <property type="component" value="Chromosome"/>
</dbReference>
<protein>
    <submittedName>
        <fullName evidence="6">Cytochrome c</fullName>
    </submittedName>
</protein>
<keyword evidence="2 4" id="KW-0479">Metal-binding</keyword>
<dbReference type="GO" id="GO:0046872">
    <property type="term" value="F:metal ion binding"/>
    <property type="evidence" value="ECO:0007669"/>
    <property type="project" value="UniProtKB-KW"/>
</dbReference>
<dbReference type="GO" id="GO:0009055">
    <property type="term" value="F:electron transfer activity"/>
    <property type="evidence" value="ECO:0007669"/>
    <property type="project" value="InterPro"/>
</dbReference>
<evidence type="ECO:0000313" key="6">
    <source>
        <dbReference type="EMBL" id="QDA62252.1"/>
    </source>
</evidence>
<evidence type="ECO:0000256" key="2">
    <source>
        <dbReference type="ARBA" id="ARBA00022723"/>
    </source>
</evidence>
<dbReference type="KEGG" id="hyj:FHG12_20070"/>
<evidence type="ECO:0000256" key="1">
    <source>
        <dbReference type="ARBA" id="ARBA00022617"/>
    </source>
</evidence>
<dbReference type="EMBL" id="CP040896">
    <property type="protein sequence ID" value="QDA62252.1"/>
    <property type="molecule type" value="Genomic_DNA"/>
</dbReference>
<evidence type="ECO:0000259" key="5">
    <source>
        <dbReference type="PROSITE" id="PS51007"/>
    </source>
</evidence>
<keyword evidence="3 4" id="KW-0408">Iron</keyword>
<gene>
    <name evidence="6" type="ORF">FHG12_20070</name>
</gene>
<keyword evidence="7" id="KW-1185">Reference proteome</keyword>
<evidence type="ECO:0000313" key="7">
    <source>
        <dbReference type="Proteomes" id="UP000305398"/>
    </source>
</evidence>
<reference evidence="6 7" key="1">
    <citation type="submission" date="2019-06" db="EMBL/GenBank/DDBJ databases">
        <authorList>
            <person name="Srinivasan S."/>
        </authorList>
    </citation>
    <scope>NUCLEOTIDE SEQUENCE [LARGE SCALE GENOMIC DNA]</scope>
    <source>
        <strain evidence="6 7">17J68-5</strain>
    </source>
</reference>
<organism evidence="6 7">
    <name type="scientific">Hymenobacter jejuensis</name>
    <dbReference type="NCBI Taxonomy" id="2502781"/>
    <lineage>
        <taxon>Bacteria</taxon>
        <taxon>Pseudomonadati</taxon>
        <taxon>Bacteroidota</taxon>
        <taxon>Cytophagia</taxon>
        <taxon>Cytophagales</taxon>
        <taxon>Hymenobacteraceae</taxon>
        <taxon>Hymenobacter</taxon>
    </lineage>
</organism>
<dbReference type="GO" id="GO:0020037">
    <property type="term" value="F:heme binding"/>
    <property type="evidence" value="ECO:0007669"/>
    <property type="project" value="InterPro"/>
</dbReference>
<dbReference type="Pfam" id="PF13442">
    <property type="entry name" value="Cytochrome_CBB3"/>
    <property type="match status" value="1"/>
</dbReference>
<dbReference type="RefSeq" id="WP_139517483.1">
    <property type="nucleotide sequence ID" value="NZ_CP040896.1"/>
</dbReference>
<dbReference type="PANTHER" id="PTHR35008">
    <property type="entry name" value="BLL4482 PROTEIN-RELATED"/>
    <property type="match status" value="1"/>
</dbReference>
<dbReference type="InterPro" id="IPR051459">
    <property type="entry name" value="Cytochrome_c-type_DH"/>
</dbReference>
<feature type="domain" description="Cytochrome c" evidence="5">
    <location>
        <begin position="49"/>
        <end position="150"/>
    </location>
</feature>
<dbReference type="SUPFAM" id="SSF46626">
    <property type="entry name" value="Cytochrome c"/>
    <property type="match status" value="2"/>
</dbReference>
<dbReference type="PROSITE" id="PS51007">
    <property type="entry name" value="CYTC"/>
    <property type="match status" value="2"/>
</dbReference>
<proteinExistence type="predicted"/>